<sequence length="130" mass="13856">MAARTGGHALEHMRRATYAGQPAVDGHPTYPGQRVVLQHVAAYIRKSLAQVGHTQMSQGHSVVKRSLGQSFALRYVPAHIKKSRAFGDVPKCSIGPSIVEGRILNGVKAGPALIRKSQAHAGRTQASFGP</sequence>
<dbReference type="AlphaFoldDB" id="R7S1Y9"/>
<evidence type="ECO:0000313" key="2">
    <source>
        <dbReference type="Proteomes" id="UP000054196"/>
    </source>
</evidence>
<name>R7S1Y9_PUNST</name>
<dbReference type="HOGENOM" id="CLU_1939210_0_0_1"/>
<organism evidence="1 2">
    <name type="scientific">Punctularia strigosozonata (strain HHB-11173)</name>
    <name type="common">White-rot fungus</name>
    <dbReference type="NCBI Taxonomy" id="741275"/>
    <lineage>
        <taxon>Eukaryota</taxon>
        <taxon>Fungi</taxon>
        <taxon>Dikarya</taxon>
        <taxon>Basidiomycota</taxon>
        <taxon>Agaricomycotina</taxon>
        <taxon>Agaricomycetes</taxon>
        <taxon>Corticiales</taxon>
        <taxon>Punctulariaceae</taxon>
        <taxon>Punctularia</taxon>
    </lineage>
</organism>
<protein>
    <submittedName>
        <fullName evidence="1">Uncharacterized protein</fullName>
    </submittedName>
</protein>
<dbReference type="EMBL" id="JH687702">
    <property type="protein sequence ID" value="EIN03251.1"/>
    <property type="molecule type" value="Genomic_DNA"/>
</dbReference>
<proteinExistence type="predicted"/>
<dbReference type="GeneID" id="18880433"/>
<dbReference type="RefSeq" id="XP_007389520.1">
    <property type="nucleotide sequence ID" value="XM_007389458.1"/>
</dbReference>
<evidence type="ECO:0000313" key="1">
    <source>
        <dbReference type="EMBL" id="EIN03251.1"/>
    </source>
</evidence>
<dbReference type="Proteomes" id="UP000054196">
    <property type="component" value="Unassembled WGS sequence"/>
</dbReference>
<reference evidence="2" key="1">
    <citation type="journal article" date="2012" name="Science">
        <title>The Paleozoic origin of enzymatic lignin decomposition reconstructed from 31 fungal genomes.</title>
        <authorList>
            <person name="Floudas D."/>
            <person name="Binder M."/>
            <person name="Riley R."/>
            <person name="Barry K."/>
            <person name="Blanchette R.A."/>
            <person name="Henrissat B."/>
            <person name="Martinez A.T."/>
            <person name="Otillar R."/>
            <person name="Spatafora J.W."/>
            <person name="Yadav J.S."/>
            <person name="Aerts A."/>
            <person name="Benoit I."/>
            <person name="Boyd A."/>
            <person name="Carlson A."/>
            <person name="Copeland A."/>
            <person name="Coutinho P.M."/>
            <person name="de Vries R.P."/>
            <person name="Ferreira P."/>
            <person name="Findley K."/>
            <person name="Foster B."/>
            <person name="Gaskell J."/>
            <person name="Glotzer D."/>
            <person name="Gorecki P."/>
            <person name="Heitman J."/>
            <person name="Hesse C."/>
            <person name="Hori C."/>
            <person name="Igarashi K."/>
            <person name="Jurgens J.A."/>
            <person name="Kallen N."/>
            <person name="Kersten P."/>
            <person name="Kohler A."/>
            <person name="Kuees U."/>
            <person name="Kumar T.K.A."/>
            <person name="Kuo A."/>
            <person name="LaButti K."/>
            <person name="Larrondo L.F."/>
            <person name="Lindquist E."/>
            <person name="Ling A."/>
            <person name="Lombard V."/>
            <person name="Lucas S."/>
            <person name="Lundell T."/>
            <person name="Martin R."/>
            <person name="McLaughlin D.J."/>
            <person name="Morgenstern I."/>
            <person name="Morin E."/>
            <person name="Murat C."/>
            <person name="Nagy L.G."/>
            <person name="Nolan M."/>
            <person name="Ohm R.A."/>
            <person name="Patyshakuliyeva A."/>
            <person name="Rokas A."/>
            <person name="Ruiz-Duenas F.J."/>
            <person name="Sabat G."/>
            <person name="Salamov A."/>
            <person name="Samejima M."/>
            <person name="Schmutz J."/>
            <person name="Slot J.C."/>
            <person name="St John F."/>
            <person name="Stenlid J."/>
            <person name="Sun H."/>
            <person name="Sun S."/>
            <person name="Syed K."/>
            <person name="Tsang A."/>
            <person name="Wiebenga A."/>
            <person name="Young D."/>
            <person name="Pisabarro A."/>
            <person name="Eastwood D.C."/>
            <person name="Martin F."/>
            <person name="Cullen D."/>
            <person name="Grigoriev I.V."/>
            <person name="Hibbett D.S."/>
        </authorList>
    </citation>
    <scope>NUCLEOTIDE SEQUENCE [LARGE SCALE GENOMIC DNA]</scope>
    <source>
        <strain evidence="2">HHB-11173 SS5</strain>
    </source>
</reference>
<gene>
    <name evidence="1" type="ORF">PUNSTDRAFT_139728</name>
</gene>
<accession>R7S1Y9</accession>
<keyword evidence="2" id="KW-1185">Reference proteome</keyword>
<dbReference type="KEGG" id="psq:PUNSTDRAFT_139728"/>